<keyword evidence="1" id="KW-0732">Signal</keyword>
<feature type="signal peptide" evidence="1">
    <location>
        <begin position="1"/>
        <end position="20"/>
    </location>
</feature>
<feature type="chain" id="PRO_5013166513" evidence="1">
    <location>
        <begin position="21"/>
        <end position="94"/>
    </location>
</feature>
<accession>A0A224XRA9</accession>
<reference evidence="2" key="1">
    <citation type="journal article" date="2018" name="PLoS Negl. Trop. Dis.">
        <title>An insight into the salivary gland and fat body transcriptome of Panstrongylus lignarius (Hemiptera: Heteroptera), the main vector of Chagas disease in Peru.</title>
        <authorList>
            <person name="Nevoa J.C."/>
            <person name="Mendes M.T."/>
            <person name="da Silva M.V."/>
            <person name="Soares S.C."/>
            <person name="Oliveira C.J.F."/>
            <person name="Ribeiro J.M.C."/>
        </authorList>
    </citation>
    <scope>NUCLEOTIDE SEQUENCE</scope>
</reference>
<proteinExistence type="predicted"/>
<dbReference type="EMBL" id="GFTR01001380">
    <property type="protein sequence ID" value="JAW15046.1"/>
    <property type="molecule type" value="Transcribed_RNA"/>
</dbReference>
<sequence length="94" mass="9567">MKFQVACLIALVAAVCSVSGDERPKRGVLAAAPLTAAYYAPSYVASYVAAPSPVVARASRVVGAPGFAARYVAAPVAGYPAYTAPVVAPYSVLY</sequence>
<name>A0A224XRA9_9HEMI</name>
<evidence type="ECO:0000313" key="2">
    <source>
        <dbReference type="EMBL" id="JAW15046.1"/>
    </source>
</evidence>
<dbReference type="AlphaFoldDB" id="A0A224XRA9"/>
<organism evidence="2">
    <name type="scientific">Panstrongylus lignarius</name>
    <dbReference type="NCBI Taxonomy" id="156445"/>
    <lineage>
        <taxon>Eukaryota</taxon>
        <taxon>Metazoa</taxon>
        <taxon>Ecdysozoa</taxon>
        <taxon>Arthropoda</taxon>
        <taxon>Hexapoda</taxon>
        <taxon>Insecta</taxon>
        <taxon>Pterygota</taxon>
        <taxon>Neoptera</taxon>
        <taxon>Paraneoptera</taxon>
        <taxon>Hemiptera</taxon>
        <taxon>Heteroptera</taxon>
        <taxon>Panheteroptera</taxon>
        <taxon>Cimicomorpha</taxon>
        <taxon>Reduviidae</taxon>
        <taxon>Triatominae</taxon>
        <taxon>Panstrongylus</taxon>
    </lineage>
</organism>
<protein>
    <submittedName>
        <fullName evidence="2">Putative pupal cuticle protein g1a</fullName>
    </submittedName>
</protein>
<evidence type="ECO:0000256" key="1">
    <source>
        <dbReference type="SAM" id="SignalP"/>
    </source>
</evidence>